<dbReference type="EMBL" id="JABJWZ010000557">
    <property type="protein sequence ID" value="MBB1257014.1"/>
    <property type="molecule type" value="Genomic_DNA"/>
</dbReference>
<evidence type="ECO:0000313" key="4">
    <source>
        <dbReference type="Proteomes" id="UP000320857"/>
    </source>
</evidence>
<dbReference type="Proteomes" id="UP000525686">
    <property type="component" value="Unassembled WGS sequence"/>
</dbReference>
<dbReference type="InterPro" id="IPR058532">
    <property type="entry name" value="YjbR/MT2646/Rv2570-like"/>
</dbReference>
<evidence type="ECO:0000313" key="6">
    <source>
        <dbReference type="Proteomes" id="UP000525686"/>
    </source>
</evidence>
<comment type="caution">
    <text evidence="3">The sequence shown here is derived from an EMBL/GenBank/DDBJ whole genome shotgun (WGS) entry which is preliminary data.</text>
</comment>
<dbReference type="Proteomes" id="UP000320857">
    <property type="component" value="Unassembled WGS sequence"/>
</dbReference>
<dbReference type="Pfam" id="PF04237">
    <property type="entry name" value="YjbR"/>
    <property type="match status" value="1"/>
</dbReference>
<proteinExistence type="predicted"/>
<dbReference type="GO" id="GO:0003677">
    <property type="term" value="F:DNA binding"/>
    <property type="evidence" value="ECO:0007669"/>
    <property type="project" value="UniProtKB-KW"/>
</dbReference>
<reference evidence="1" key="3">
    <citation type="journal article" name="Syst. Appl. Microbiol.">
        <title>Streptomyces alkaliterrae sp. nov., isolated from an alkaline soil, and emended descriptions of Streptomyces alkaliphilus, Streptomyces calidiresistens and Streptomyces durbertensis.</title>
        <authorList>
            <person name="Swiecimska M."/>
            <person name="Golinska P."/>
            <person name="Nouioui I."/>
            <person name="Wypij M."/>
            <person name="Rai M."/>
            <person name="Sangal V."/>
            <person name="Goodfellow M."/>
        </authorList>
    </citation>
    <scope>NUCLEOTIDE SEQUENCE</scope>
    <source>
        <strain evidence="1">OF3</strain>
        <strain evidence="2">OF8</strain>
    </source>
</reference>
<dbReference type="RefSeq" id="WP_143651533.1">
    <property type="nucleotide sequence ID" value="NZ_JABJWZ010000557.1"/>
</dbReference>
<gene>
    <name evidence="3" type="ORF">FNX44_026830</name>
    <name evidence="1" type="ORF">H3146_27320</name>
    <name evidence="2" type="ORF">H3147_25165</name>
</gene>
<protein>
    <submittedName>
        <fullName evidence="3">MmcQ/YjbR family DNA-binding protein</fullName>
    </submittedName>
</protein>
<dbReference type="Gene3D" id="3.90.1150.30">
    <property type="match status" value="1"/>
</dbReference>
<evidence type="ECO:0000313" key="1">
    <source>
        <dbReference type="EMBL" id="MBB1257014.1"/>
    </source>
</evidence>
<evidence type="ECO:0000313" key="2">
    <source>
        <dbReference type="EMBL" id="MBB1262071.1"/>
    </source>
</evidence>
<keyword evidence="4" id="KW-1185">Reference proteome</keyword>
<dbReference type="EMBL" id="VJYK02000553">
    <property type="protein sequence ID" value="MQS05383.1"/>
    <property type="molecule type" value="Genomic_DNA"/>
</dbReference>
<keyword evidence="3" id="KW-0238">DNA-binding</keyword>
<dbReference type="OrthoDB" id="6167040at2"/>
<evidence type="ECO:0000313" key="3">
    <source>
        <dbReference type="EMBL" id="MQS05383.1"/>
    </source>
</evidence>
<evidence type="ECO:0000313" key="5">
    <source>
        <dbReference type="Proteomes" id="UP000517765"/>
    </source>
</evidence>
<accession>A0A5P0YYM5</accession>
<sequence length="124" mass="13571">MSQSPSPLDRLRAVCAPLPEAVEGISVHHPSFKVRGRSFVMYVDTRGPELWIKSTAEDQAELVAAVPDRFFKPPYLGPRGWVGMRLADADWAEVAELVTDGYRLAAPRRLVRELDAEGPTAAGG</sequence>
<reference evidence="5 6" key="2">
    <citation type="submission" date="2020-05" db="EMBL/GenBank/DDBJ databases">
        <title>Classification of alakaliphilic streptomycetes isolated from an alkaline soil next to Lonar Crater, India and a proposal for the recognition of Streptomyces alkaliterrae sp. nov.</title>
        <authorList>
            <person name="Golinska P."/>
        </authorList>
    </citation>
    <scope>NUCLEOTIDE SEQUENCE [LARGE SCALE GENOMIC DNA]</scope>
    <source>
        <strain evidence="6">OF3</strain>
        <strain evidence="5">OF8</strain>
    </source>
</reference>
<dbReference type="EMBL" id="JABJXA010000251">
    <property type="protein sequence ID" value="MBB1262071.1"/>
    <property type="molecule type" value="Genomic_DNA"/>
</dbReference>
<organism evidence="3 4">
    <name type="scientific">Streptomyces alkaliterrae</name>
    <dbReference type="NCBI Taxonomy" id="2213162"/>
    <lineage>
        <taxon>Bacteria</taxon>
        <taxon>Bacillati</taxon>
        <taxon>Actinomycetota</taxon>
        <taxon>Actinomycetes</taxon>
        <taxon>Kitasatosporales</taxon>
        <taxon>Streptomycetaceae</taxon>
        <taxon>Streptomyces</taxon>
    </lineage>
</organism>
<dbReference type="InterPro" id="IPR038056">
    <property type="entry name" value="YjbR-like_sf"/>
</dbReference>
<dbReference type="AlphaFoldDB" id="A0A5P0YYM5"/>
<dbReference type="Proteomes" id="UP000517765">
    <property type="component" value="Unassembled WGS sequence"/>
</dbReference>
<reference evidence="3 4" key="1">
    <citation type="submission" date="2019-10" db="EMBL/GenBank/DDBJ databases">
        <title>Streptomyces sp. nov., a novel actinobacterium isolated from alkaline environment.</title>
        <authorList>
            <person name="Golinska P."/>
        </authorList>
    </citation>
    <scope>NUCLEOTIDE SEQUENCE [LARGE SCALE GENOMIC DNA]</scope>
    <source>
        <strain evidence="3 4">OF1</strain>
    </source>
</reference>
<dbReference type="SUPFAM" id="SSF142906">
    <property type="entry name" value="YjbR-like"/>
    <property type="match status" value="1"/>
</dbReference>
<name>A0A5P0YYM5_9ACTN</name>